<name>A0ABN8ITZ2_9NEOP</name>
<evidence type="ECO:0000256" key="1">
    <source>
        <dbReference type="SAM" id="MobiDB-lite"/>
    </source>
</evidence>
<feature type="region of interest" description="Disordered" evidence="1">
    <location>
        <begin position="1"/>
        <end position="27"/>
    </location>
</feature>
<organism evidence="2 3">
    <name type="scientific">Iphiclides podalirius</name>
    <name type="common">scarce swallowtail</name>
    <dbReference type="NCBI Taxonomy" id="110791"/>
    <lineage>
        <taxon>Eukaryota</taxon>
        <taxon>Metazoa</taxon>
        <taxon>Ecdysozoa</taxon>
        <taxon>Arthropoda</taxon>
        <taxon>Hexapoda</taxon>
        <taxon>Insecta</taxon>
        <taxon>Pterygota</taxon>
        <taxon>Neoptera</taxon>
        <taxon>Endopterygota</taxon>
        <taxon>Lepidoptera</taxon>
        <taxon>Glossata</taxon>
        <taxon>Ditrysia</taxon>
        <taxon>Papilionoidea</taxon>
        <taxon>Papilionidae</taxon>
        <taxon>Papilioninae</taxon>
        <taxon>Iphiclides</taxon>
    </lineage>
</organism>
<protein>
    <submittedName>
        <fullName evidence="2">Uncharacterized protein</fullName>
    </submittedName>
</protein>
<dbReference type="Proteomes" id="UP000837857">
    <property type="component" value="Chromosome 4"/>
</dbReference>
<keyword evidence="3" id="KW-1185">Reference proteome</keyword>
<dbReference type="EMBL" id="OW152816">
    <property type="protein sequence ID" value="CAH2067152.1"/>
    <property type="molecule type" value="Genomic_DNA"/>
</dbReference>
<evidence type="ECO:0000313" key="3">
    <source>
        <dbReference type="Proteomes" id="UP000837857"/>
    </source>
</evidence>
<accession>A0ABN8ITZ2</accession>
<proteinExistence type="predicted"/>
<feature type="non-terminal residue" evidence="2">
    <location>
        <position position="1"/>
    </location>
</feature>
<evidence type="ECO:0000313" key="2">
    <source>
        <dbReference type="EMBL" id="CAH2067152.1"/>
    </source>
</evidence>
<reference evidence="2" key="1">
    <citation type="submission" date="2022-03" db="EMBL/GenBank/DDBJ databases">
        <authorList>
            <person name="Martin H S."/>
        </authorList>
    </citation>
    <scope>NUCLEOTIDE SEQUENCE</scope>
</reference>
<sequence length="91" mass="9634">MLNDKQKFCSSRDAVRPSAGGAVLSGGRRGATARWLPLNTLAMKISAELSNGGGTQVARRHAYLPTSAPHIPPFLINAAMPVLHMPLACQL</sequence>
<gene>
    <name evidence="2" type="ORF">IPOD504_LOCUS13750</name>
</gene>